<sequence length="351" mass="37642">MSGKSKASKDPASSASPLSDLSSGANSTVFPSTNNPANGSSSTSNDSNSGNKNNGNNNNATNTPASMAAAKARKNPIEAKPQKPSFLSLIFCCGANFVDGSDASLQVGGTPRPATVSLGKNTGKKVVAGHLADEKTLPAQPTMVNVTATAALEDAEVEQAQEVEPAGLLGPMAPEHQGKKCLVLDLDETLVHSSFKLIPQADYVVPVEIDNQSHNVYVIKRPGVDTFLQKMGELYEVVIFTASLSKYADPVLDMLDIHRVIKHRLFRESCFNHKGNYVKDLSVIGRDLKNTIIIDNSPASYIFHQTNAVPISSWFNDPHDTELLDLIPFLADMTVVDDVNPILDMANEEQP</sequence>
<evidence type="ECO:0000313" key="3">
    <source>
        <dbReference type="EMBL" id="GJJ69771.1"/>
    </source>
</evidence>
<feature type="compositionally biased region" description="Polar residues" evidence="1">
    <location>
        <begin position="26"/>
        <end position="36"/>
    </location>
</feature>
<dbReference type="PANTHER" id="PTHR12210">
    <property type="entry name" value="DULLARD PROTEIN PHOSPHATASE"/>
    <property type="match status" value="1"/>
</dbReference>
<reference evidence="3" key="2">
    <citation type="journal article" date="2022" name="Microbiol. Resour. Announc.">
        <title>Whole-Genome Sequence of Entomortierella parvispora E1425, a Mucoromycotan Fungus Associated with Burkholderiaceae-Related Endosymbiotic Bacteria.</title>
        <authorList>
            <person name="Herlambang A."/>
            <person name="Guo Y."/>
            <person name="Takashima Y."/>
            <person name="Narisawa K."/>
            <person name="Ohta H."/>
            <person name="Nishizawa T."/>
        </authorList>
    </citation>
    <scope>NUCLEOTIDE SEQUENCE</scope>
    <source>
        <strain evidence="3">E1425</strain>
    </source>
</reference>
<dbReference type="PROSITE" id="PS50969">
    <property type="entry name" value="FCP1"/>
    <property type="match status" value="1"/>
</dbReference>
<dbReference type="InterPro" id="IPR023214">
    <property type="entry name" value="HAD_sf"/>
</dbReference>
<feature type="compositionally biased region" description="Low complexity" evidence="1">
    <location>
        <begin position="37"/>
        <end position="70"/>
    </location>
</feature>
<dbReference type="GO" id="GO:1904262">
    <property type="term" value="P:negative regulation of TORC1 signaling"/>
    <property type="evidence" value="ECO:0007669"/>
    <property type="project" value="UniProtKB-ARBA"/>
</dbReference>
<dbReference type="EMBL" id="BQFW01000003">
    <property type="protein sequence ID" value="GJJ69771.1"/>
    <property type="molecule type" value="Genomic_DNA"/>
</dbReference>
<feature type="compositionally biased region" description="Low complexity" evidence="1">
    <location>
        <begin position="1"/>
        <end position="25"/>
    </location>
</feature>
<dbReference type="InterPro" id="IPR004274">
    <property type="entry name" value="FCP1_dom"/>
</dbReference>
<keyword evidence="4" id="KW-1185">Reference proteome</keyword>
<dbReference type="NCBIfam" id="TIGR02251">
    <property type="entry name" value="HIF-SF_euk"/>
    <property type="match status" value="1"/>
</dbReference>
<dbReference type="Proteomes" id="UP000827284">
    <property type="component" value="Unassembled WGS sequence"/>
</dbReference>
<protein>
    <submittedName>
        <fullName evidence="3">Carboxy-terminal domain RNA polymerase II polypeptide A small phosphatase</fullName>
    </submittedName>
</protein>
<dbReference type="GO" id="GO:0016791">
    <property type="term" value="F:phosphatase activity"/>
    <property type="evidence" value="ECO:0007669"/>
    <property type="project" value="InterPro"/>
</dbReference>
<dbReference type="InterPro" id="IPR050365">
    <property type="entry name" value="TIM50"/>
</dbReference>
<dbReference type="SUPFAM" id="SSF56784">
    <property type="entry name" value="HAD-like"/>
    <property type="match status" value="1"/>
</dbReference>
<dbReference type="GO" id="GO:0034198">
    <property type="term" value="P:cellular response to amino acid starvation"/>
    <property type="evidence" value="ECO:0007669"/>
    <property type="project" value="UniProtKB-ARBA"/>
</dbReference>
<proteinExistence type="predicted"/>
<accession>A0A9P3H447</accession>
<dbReference type="CDD" id="cd07521">
    <property type="entry name" value="HAD_FCP1-like"/>
    <property type="match status" value="1"/>
</dbReference>
<comment type="caution">
    <text evidence="3">The sequence shown here is derived from an EMBL/GenBank/DDBJ whole genome shotgun (WGS) entry which is preliminary data.</text>
</comment>
<evidence type="ECO:0000256" key="1">
    <source>
        <dbReference type="SAM" id="MobiDB-lite"/>
    </source>
</evidence>
<dbReference type="FunFam" id="3.40.50.1000:FF:000043">
    <property type="entry name" value="General stress response phosphoprotein phosphatase Psr1/2"/>
    <property type="match status" value="1"/>
</dbReference>
<dbReference type="SMART" id="SM00577">
    <property type="entry name" value="CPDc"/>
    <property type="match status" value="1"/>
</dbReference>
<organism evidence="3 4">
    <name type="scientific">Entomortierella parvispora</name>
    <dbReference type="NCBI Taxonomy" id="205924"/>
    <lineage>
        <taxon>Eukaryota</taxon>
        <taxon>Fungi</taxon>
        <taxon>Fungi incertae sedis</taxon>
        <taxon>Mucoromycota</taxon>
        <taxon>Mortierellomycotina</taxon>
        <taxon>Mortierellomycetes</taxon>
        <taxon>Mortierellales</taxon>
        <taxon>Mortierellaceae</taxon>
        <taxon>Entomortierella</taxon>
    </lineage>
</organism>
<feature type="region of interest" description="Disordered" evidence="1">
    <location>
        <begin position="1"/>
        <end position="77"/>
    </location>
</feature>
<dbReference type="OrthoDB" id="277011at2759"/>
<reference evidence="3" key="1">
    <citation type="submission" date="2021-11" db="EMBL/GenBank/DDBJ databases">
        <authorList>
            <person name="Herlambang A."/>
            <person name="Guo Y."/>
            <person name="Takashima Y."/>
            <person name="Nishizawa T."/>
        </authorList>
    </citation>
    <scope>NUCLEOTIDE SEQUENCE</scope>
    <source>
        <strain evidence="3">E1425</strain>
    </source>
</reference>
<dbReference type="InterPro" id="IPR011948">
    <property type="entry name" value="Dullard_phosphatase"/>
</dbReference>
<gene>
    <name evidence="3" type="ORF">EMPS_02119</name>
</gene>
<feature type="domain" description="FCP1 homology" evidence="2">
    <location>
        <begin position="175"/>
        <end position="333"/>
    </location>
</feature>
<evidence type="ECO:0000259" key="2">
    <source>
        <dbReference type="PROSITE" id="PS50969"/>
    </source>
</evidence>
<dbReference type="Gene3D" id="3.40.50.1000">
    <property type="entry name" value="HAD superfamily/HAD-like"/>
    <property type="match status" value="1"/>
</dbReference>
<dbReference type="InterPro" id="IPR036412">
    <property type="entry name" value="HAD-like_sf"/>
</dbReference>
<dbReference type="AlphaFoldDB" id="A0A9P3H447"/>
<dbReference type="Pfam" id="PF03031">
    <property type="entry name" value="NIF"/>
    <property type="match status" value="1"/>
</dbReference>
<name>A0A9P3H447_9FUNG</name>
<dbReference type="GO" id="GO:0045944">
    <property type="term" value="P:positive regulation of transcription by RNA polymerase II"/>
    <property type="evidence" value="ECO:0007669"/>
    <property type="project" value="UniProtKB-ARBA"/>
</dbReference>
<dbReference type="GO" id="GO:0009651">
    <property type="term" value="P:response to salt stress"/>
    <property type="evidence" value="ECO:0007669"/>
    <property type="project" value="UniProtKB-ARBA"/>
</dbReference>
<evidence type="ECO:0000313" key="4">
    <source>
        <dbReference type="Proteomes" id="UP000827284"/>
    </source>
</evidence>